<evidence type="ECO:0000256" key="3">
    <source>
        <dbReference type="ARBA" id="ARBA00011738"/>
    </source>
</evidence>
<dbReference type="AlphaFoldDB" id="A0A378U0U6"/>
<dbReference type="GO" id="GO:0042802">
    <property type="term" value="F:identical protein binding"/>
    <property type="evidence" value="ECO:0007669"/>
    <property type="project" value="TreeGrafter"/>
</dbReference>
<sequence length="398" mass="44028">MFQHVEFYPGDPILSLVETFQADKRPEKVNLGIGIYLDEAGRLPVLSSVRTAEVARAAVAQPRSYLPMEGLEAFRHGVQRLLFGAEHPALQEGRIATIQTLGGSGALKIGADFLARWFPEAKVYVSDPTWDNHKGIFQGAGFEVGVYPYYDPATGGLKFDEMLAFFAALPRNSVLVLHPCCHNPTGVDLDCVQWDKVLEVIRANGLIPFMDIAYQGFGDGFEQDAYAVRRAAEIGLPLFAANSFSKNLSLYGERIGGLSVVCPTRHEAELVFGQLKFGVRRIYSSPPAHGAFVAAAVMDTPELFAGWQAEVTQMRERIKAMRQRLFDELGRKLPEGDFSYFLKQRGMFGYTGFSPEQVRRLQEGFAVYLLASGRMCVAGLNESNVGYVADAFAEVWCQ</sequence>
<dbReference type="PANTHER" id="PTHR11879">
    <property type="entry name" value="ASPARTATE AMINOTRANSFERASE"/>
    <property type="match status" value="1"/>
</dbReference>
<organism evidence="9 10">
    <name type="scientific">Neisseria elongata</name>
    <dbReference type="NCBI Taxonomy" id="495"/>
    <lineage>
        <taxon>Bacteria</taxon>
        <taxon>Pseudomonadati</taxon>
        <taxon>Pseudomonadota</taxon>
        <taxon>Betaproteobacteria</taxon>
        <taxon>Neisseriales</taxon>
        <taxon>Neisseriaceae</taxon>
        <taxon>Neisseria</taxon>
    </lineage>
</organism>
<dbReference type="EMBL" id="UGQW01000002">
    <property type="protein sequence ID" value="STZ68050.1"/>
    <property type="molecule type" value="Genomic_DNA"/>
</dbReference>
<dbReference type="Proteomes" id="UP000254927">
    <property type="component" value="Unassembled WGS sequence"/>
</dbReference>
<evidence type="ECO:0000256" key="5">
    <source>
        <dbReference type="ARBA" id="ARBA00022679"/>
    </source>
</evidence>
<evidence type="ECO:0000256" key="7">
    <source>
        <dbReference type="RuleBase" id="RU000481"/>
    </source>
</evidence>
<keyword evidence="5 7" id="KW-0808">Transferase</keyword>
<evidence type="ECO:0000256" key="2">
    <source>
        <dbReference type="ARBA" id="ARBA00007441"/>
    </source>
</evidence>
<comment type="similarity">
    <text evidence="2 7">Belongs to the class-I pyridoxal-phosphate-dependent aminotransferase family.</text>
</comment>
<name>A0A378U0U6_NEIEL</name>
<feature type="domain" description="Aminotransferase class I/classII large" evidence="8">
    <location>
        <begin position="27"/>
        <end position="392"/>
    </location>
</feature>
<proteinExistence type="inferred from homology"/>
<dbReference type="Gene3D" id="3.90.1150.10">
    <property type="entry name" value="Aspartate Aminotransferase, domain 1"/>
    <property type="match status" value="1"/>
</dbReference>
<dbReference type="GO" id="GO:0030170">
    <property type="term" value="F:pyridoxal phosphate binding"/>
    <property type="evidence" value="ECO:0007669"/>
    <property type="project" value="InterPro"/>
</dbReference>
<protein>
    <recommendedName>
        <fullName evidence="7">Aminotransferase</fullName>
        <ecNumber evidence="7">2.6.1.-</ecNumber>
    </recommendedName>
</protein>
<dbReference type="GO" id="GO:0005829">
    <property type="term" value="C:cytosol"/>
    <property type="evidence" value="ECO:0007669"/>
    <property type="project" value="TreeGrafter"/>
</dbReference>
<dbReference type="NCBIfam" id="NF006719">
    <property type="entry name" value="PRK09257.1"/>
    <property type="match status" value="1"/>
</dbReference>
<evidence type="ECO:0000256" key="6">
    <source>
        <dbReference type="ARBA" id="ARBA00022898"/>
    </source>
</evidence>
<keyword evidence="4 7" id="KW-0032">Aminotransferase</keyword>
<gene>
    <name evidence="9" type="primary">tyrB</name>
    <name evidence="9" type="ORF">NCTC10660_01550</name>
</gene>
<dbReference type="FunFam" id="3.40.640.10:FF:000015">
    <property type="entry name" value="Aspartate aminotransferase"/>
    <property type="match status" value="1"/>
</dbReference>
<comment type="subunit">
    <text evidence="3">Homodimer.</text>
</comment>
<evidence type="ECO:0000313" key="9">
    <source>
        <dbReference type="EMBL" id="STZ68050.1"/>
    </source>
</evidence>
<dbReference type="Gene3D" id="3.40.640.10">
    <property type="entry name" value="Type I PLP-dependent aspartate aminotransferase-like (Major domain)"/>
    <property type="match status" value="1"/>
</dbReference>
<dbReference type="SUPFAM" id="SSF53383">
    <property type="entry name" value="PLP-dependent transferases"/>
    <property type="match status" value="1"/>
</dbReference>
<dbReference type="FunFam" id="3.90.1150.10:FF:000001">
    <property type="entry name" value="Aspartate aminotransferase"/>
    <property type="match status" value="1"/>
</dbReference>
<reference evidence="9 10" key="1">
    <citation type="submission" date="2018-06" db="EMBL/GenBank/DDBJ databases">
        <authorList>
            <consortium name="Pathogen Informatics"/>
            <person name="Doyle S."/>
        </authorList>
    </citation>
    <scope>NUCLEOTIDE SEQUENCE [LARGE SCALE GENOMIC DNA]</scope>
    <source>
        <strain evidence="9 10">NCTC10660</strain>
    </source>
</reference>
<dbReference type="PRINTS" id="PR00799">
    <property type="entry name" value="TRANSAMINASE"/>
</dbReference>
<dbReference type="EC" id="2.6.1.-" evidence="7"/>
<dbReference type="CDD" id="cd00609">
    <property type="entry name" value="AAT_like"/>
    <property type="match status" value="1"/>
</dbReference>
<dbReference type="GeneID" id="93352533"/>
<dbReference type="GO" id="GO:0033585">
    <property type="term" value="P:L-phenylalanine biosynthetic process from chorismate via phenylpyruvate"/>
    <property type="evidence" value="ECO:0007669"/>
    <property type="project" value="TreeGrafter"/>
</dbReference>
<dbReference type="RefSeq" id="WP_074895588.1">
    <property type="nucleotide sequence ID" value="NZ_CP031252.1"/>
</dbReference>
<evidence type="ECO:0000256" key="4">
    <source>
        <dbReference type="ARBA" id="ARBA00022576"/>
    </source>
</evidence>
<dbReference type="InterPro" id="IPR015424">
    <property type="entry name" value="PyrdxlP-dep_Trfase"/>
</dbReference>
<dbReference type="PANTHER" id="PTHR11879:SF37">
    <property type="entry name" value="AROMATIC-AMINO-ACID AMINOTRANSFERASE"/>
    <property type="match status" value="1"/>
</dbReference>
<evidence type="ECO:0000256" key="1">
    <source>
        <dbReference type="ARBA" id="ARBA00001933"/>
    </source>
</evidence>
<dbReference type="InterPro" id="IPR004838">
    <property type="entry name" value="NHTrfase_class1_PyrdxlP-BS"/>
</dbReference>
<accession>A0A378U0U6</accession>
<evidence type="ECO:0000259" key="8">
    <source>
        <dbReference type="Pfam" id="PF00155"/>
    </source>
</evidence>
<dbReference type="InterPro" id="IPR015421">
    <property type="entry name" value="PyrdxlP-dep_Trfase_major"/>
</dbReference>
<dbReference type="Pfam" id="PF00155">
    <property type="entry name" value="Aminotran_1_2"/>
    <property type="match status" value="1"/>
</dbReference>
<dbReference type="PROSITE" id="PS00105">
    <property type="entry name" value="AA_TRANSFER_CLASS_1"/>
    <property type="match status" value="1"/>
</dbReference>
<dbReference type="InterPro" id="IPR015422">
    <property type="entry name" value="PyrdxlP-dep_Trfase_small"/>
</dbReference>
<keyword evidence="6" id="KW-0663">Pyridoxal phosphate</keyword>
<dbReference type="InterPro" id="IPR004839">
    <property type="entry name" value="Aminotransferase_I/II_large"/>
</dbReference>
<comment type="cofactor">
    <cofactor evidence="1 7">
        <name>pyridoxal 5'-phosphate</name>
        <dbReference type="ChEBI" id="CHEBI:597326"/>
    </cofactor>
</comment>
<evidence type="ECO:0000313" key="10">
    <source>
        <dbReference type="Proteomes" id="UP000254927"/>
    </source>
</evidence>
<dbReference type="InterPro" id="IPR000796">
    <property type="entry name" value="Asp_trans"/>
</dbReference>
<dbReference type="GO" id="GO:0004838">
    <property type="term" value="F:L-tyrosine-2-oxoglutarate transaminase activity"/>
    <property type="evidence" value="ECO:0007669"/>
    <property type="project" value="TreeGrafter"/>
</dbReference>